<comment type="caution">
    <text evidence="1">The sequence shown here is derived from an EMBL/GenBank/DDBJ whole genome shotgun (WGS) entry which is preliminary data.</text>
</comment>
<evidence type="ECO:0000313" key="1">
    <source>
        <dbReference type="EMBL" id="GFY81548.1"/>
    </source>
</evidence>
<reference evidence="1 2" key="1">
    <citation type="submission" date="2019-07" db="EMBL/GenBank/DDBJ databases">
        <title>De Novo Assembly of kiwifruit Actinidia rufa.</title>
        <authorList>
            <person name="Sugita-Konishi S."/>
            <person name="Sato K."/>
            <person name="Mori E."/>
            <person name="Abe Y."/>
            <person name="Kisaki G."/>
            <person name="Hamano K."/>
            <person name="Suezawa K."/>
            <person name="Otani M."/>
            <person name="Fukuda T."/>
            <person name="Manabe T."/>
            <person name="Gomi K."/>
            <person name="Tabuchi M."/>
            <person name="Akimitsu K."/>
            <person name="Kataoka I."/>
        </authorList>
    </citation>
    <scope>NUCLEOTIDE SEQUENCE [LARGE SCALE GENOMIC DNA]</scope>
    <source>
        <strain evidence="2">cv. Fuchu</strain>
    </source>
</reference>
<keyword evidence="2" id="KW-1185">Reference proteome</keyword>
<dbReference type="AlphaFoldDB" id="A0A7J0E544"/>
<gene>
    <name evidence="1" type="ORF">Acr_01g0013570</name>
</gene>
<protein>
    <recommendedName>
        <fullName evidence="3">RNA-directed DNA polymerase, eukaryota, reverse transcriptase zinc-binding domain protein</fullName>
    </recommendedName>
</protein>
<name>A0A7J0E544_9ERIC</name>
<dbReference type="OrthoDB" id="1938551at2759"/>
<evidence type="ECO:0008006" key="3">
    <source>
        <dbReference type="Google" id="ProtNLM"/>
    </source>
</evidence>
<sequence length="163" mass="18375">MKFLKESDKCSKFFHDLIKSNRSKSQIVSLTLSDGSRSTSLQQVSNAFLDFYKGLLGSNFPCTQLDNFILLDGEQVNEAQAMDLIRAVSDEEIKGALFSTEDDKSPGPDGFSAYFFKRAWRTVGPEFCEAIKEFFSSRQLLKQMNYSIIALVPKNKSASRVED</sequence>
<accession>A0A7J0E544</accession>
<evidence type="ECO:0000313" key="2">
    <source>
        <dbReference type="Proteomes" id="UP000585474"/>
    </source>
</evidence>
<dbReference type="Proteomes" id="UP000585474">
    <property type="component" value="Unassembled WGS sequence"/>
</dbReference>
<organism evidence="1 2">
    <name type="scientific">Actinidia rufa</name>
    <dbReference type="NCBI Taxonomy" id="165716"/>
    <lineage>
        <taxon>Eukaryota</taxon>
        <taxon>Viridiplantae</taxon>
        <taxon>Streptophyta</taxon>
        <taxon>Embryophyta</taxon>
        <taxon>Tracheophyta</taxon>
        <taxon>Spermatophyta</taxon>
        <taxon>Magnoliopsida</taxon>
        <taxon>eudicotyledons</taxon>
        <taxon>Gunneridae</taxon>
        <taxon>Pentapetalae</taxon>
        <taxon>asterids</taxon>
        <taxon>Ericales</taxon>
        <taxon>Actinidiaceae</taxon>
        <taxon>Actinidia</taxon>
    </lineage>
</organism>
<proteinExistence type="predicted"/>
<dbReference type="EMBL" id="BJWL01000001">
    <property type="protein sequence ID" value="GFY81548.1"/>
    <property type="molecule type" value="Genomic_DNA"/>
</dbReference>